<dbReference type="PANTHER" id="PTHR15696">
    <property type="entry name" value="SMG-7 SUPPRESSOR WITH MORPHOLOGICAL EFFECT ON GENITALIA PROTEIN 7"/>
    <property type="match status" value="1"/>
</dbReference>
<dbReference type="Proteomes" id="UP000030665">
    <property type="component" value="Unassembled WGS sequence"/>
</dbReference>
<organism evidence="1 2">
    <name type="scientific">Trichuris trichiura</name>
    <name type="common">Whipworm</name>
    <name type="synonym">Trichocephalus trichiurus</name>
    <dbReference type="NCBI Taxonomy" id="36087"/>
    <lineage>
        <taxon>Eukaryota</taxon>
        <taxon>Metazoa</taxon>
        <taxon>Ecdysozoa</taxon>
        <taxon>Nematoda</taxon>
        <taxon>Enoplea</taxon>
        <taxon>Dorylaimia</taxon>
        <taxon>Trichinellida</taxon>
        <taxon>Trichuridae</taxon>
        <taxon>Trichuris</taxon>
    </lineage>
</organism>
<protein>
    <submittedName>
        <fullName evidence="1">Protein SMG5</fullName>
    </submittedName>
</protein>
<dbReference type="PANTHER" id="PTHR15696:SF7">
    <property type="entry name" value="NONSENSE-MEDIATED MRNA DECAY FACTOR"/>
    <property type="match status" value="1"/>
</dbReference>
<dbReference type="GO" id="GO:0000184">
    <property type="term" value="P:nuclear-transcribed mRNA catabolic process, nonsense-mediated decay"/>
    <property type="evidence" value="ECO:0007669"/>
    <property type="project" value="TreeGrafter"/>
</dbReference>
<gene>
    <name evidence="1" type="ORF">TTRE_0000787101</name>
</gene>
<dbReference type="Gene3D" id="3.40.50.1010">
    <property type="entry name" value="5'-nuclease"/>
    <property type="match status" value="1"/>
</dbReference>
<sequence length="428" mass="49231">MELIELLQEKAHRYCSSTDGFTIIISRMLMTDDFDLIGKFSGSRKAKVSHLLSASGNITAKMVDKNSNDLAKVACVMVSRKLRALQEVSWLKALKVICNWLQLHPEELRDMGADSWTHFVSLVNLLPTESELSDINARNKKIAKELRGLFYMPLSEWEQEVSLPEDACVFDILKLRLHQRVITRRMSETAACFLRICCLRKYAHEFMRHAFTGLRIDNSTLKFVSQDSSNDDTTKLPLLLPMKSSVKLPLDNIAHDGDLQIRQSPGNSSTTHSRPTTFLIVDVLSLCSKLSFMKELVQSNQFTIVICISVTDQLHEWKAGMLSVRQAIAWIEYEWVHSNRCLMVRTSDSCSEKWEGELADVTLELVRMYELLIKKPPYPMHHVVLLTDYSCNSEEFKRIYAQAKEYSVEDIDVRNVGDFYAEWIKKEY</sequence>
<dbReference type="InterPro" id="IPR045153">
    <property type="entry name" value="Est1/Ebs1-like"/>
</dbReference>
<keyword evidence="2" id="KW-1185">Reference proteome</keyword>
<name>A0A077ZLK0_TRITR</name>
<dbReference type="STRING" id="36087.A0A077ZLK0"/>
<dbReference type="AlphaFoldDB" id="A0A077ZLK0"/>
<dbReference type="GO" id="GO:0005697">
    <property type="term" value="C:telomerase holoenzyme complex"/>
    <property type="evidence" value="ECO:0007669"/>
    <property type="project" value="TreeGrafter"/>
</dbReference>
<reference evidence="1" key="2">
    <citation type="submission" date="2014-03" db="EMBL/GenBank/DDBJ databases">
        <title>The whipworm genome and dual-species transcriptomics of an intimate host-pathogen interaction.</title>
        <authorList>
            <person name="Foth B.J."/>
            <person name="Tsai I.J."/>
            <person name="Reid A.J."/>
            <person name="Bancroft A.J."/>
            <person name="Nichol S."/>
            <person name="Tracey A."/>
            <person name="Holroyd N."/>
            <person name="Cotton J.A."/>
            <person name="Stanley E.J."/>
            <person name="Zarowiecki M."/>
            <person name="Liu J.Z."/>
            <person name="Huckvale T."/>
            <person name="Cooper P.J."/>
            <person name="Grencis R.K."/>
            <person name="Berriman M."/>
        </authorList>
    </citation>
    <scope>NUCLEOTIDE SEQUENCE [LARGE SCALE GENOMIC DNA]</scope>
</reference>
<reference evidence="1" key="1">
    <citation type="submission" date="2014-01" db="EMBL/GenBank/DDBJ databases">
        <authorList>
            <person name="Aslett M."/>
        </authorList>
    </citation>
    <scope>NUCLEOTIDE SEQUENCE</scope>
</reference>
<dbReference type="GO" id="GO:0042162">
    <property type="term" value="F:telomeric DNA binding"/>
    <property type="evidence" value="ECO:0007669"/>
    <property type="project" value="TreeGrafter"/>
</dbReference>
<dbReference type="GO" id="GO:0070034">
    <property type="term" value="F:telomerase RNA binding"/>
    <property type="evidence" value="ECO:0007669"/>
    <property type="project" value="TreeGrafter"/>
</dbReference>
<proteinExistence type="predicted"/>
<dbReference type="OrthoDB" id="5920073at2759"/>
<dbReference type="EMBL" id="HG806628">
    <property type="protein sequence ID" value="CDW59535.1"/>
    <property type="molecule type" value="Genomic_DNA"/>
</dbReference>
<accession>A0A077ZLK0</accession>
<evidence type="ECO:0000313" key="2">
    <source>
        <dbReference type="Proteomes" id="UP000030665"/>
    </source>
</evidence>
<evidence type="ECO:0000313" key="1">
    <source>
        <dbReference type="EMBL" id="CDW59535.1"/>
    </source>
</evidence>